<evidence type="ECO:0000256" key="9">
    <source>
        <dbReference type="ARBA" id="ARBA00022908"/>
    </source>
</evidence>
<comment type="catalytic activity">
    <reaction evidence="14">
        <text>DNA(n) + a 2'-deoxyribonucleoside 5'-triphosphate = DNA(n+1) + diphosphate</text>
        <dbReference type="Rhea" id="RHEA:22508"/>
        <dbReference type="Rhea" id="RHEA-COMP:17339"/>
        <dbReference type="Rhea" id="RHEA-COMP:17340"/>
        <dbReference type="ChEBI" id="CHEBI:33019"/>
        <dbReference type="ChEBI" id="CHEBI:61560"/>
        <dbReference type="ChEBI" id="CHEBI:173112"/>
        <dbReference type="EC" id="2.7.7.7"/>
    </reaction>
</comment>
<dbReference type="GO" id="GO:0006310">
    <property type="term" value="P:DNA recombination"/>
    <property type="evidence" value="ECO:0007669"/>
    <property type="project" value="UniProtKB-KW"/>
</dbReference>
<dbReference type="GO" id="GO:0003887">
    <property type="term" value="F:DNA-directed DNA polymerase activity"/>
    <property type="evidence" value="ECO:0007669"/>
    <property type="project" value="UniProtKB-KW"/>
</dbReference>
<accession>A0A9Q3E2Q5</accession>
<evidence type="ECO:0000256" key="8">
    <source>
        <dbReference type="ARBA" id="ARBA00022884"/>
    </source>
</evidence>
<dbReference type="PROSITE" id="PS50994">
    <property type="entry name" value="INTEGRASE"/>
    <property type="match status" value="1"/>
</dbReference>
<dbReference type="GO" id="GO:0032196">
    <property type="term" value="P:transposition"/>
    <property type="evidence" value="ECO:0007669"/>
    <property type="project" value="UniProtKB-KW"/>
</dbReference>
<evidence type="ECO:0000256" key="7">
    <source>
        <dbReference type="ARBA" id="ARBA00022842"/>
    </source>
</evidence>
<gene>
    <name evidence="16" type="ORF">O181_051265</name>
</gene>
<dbReference type="PANTHER" id="PTHR42648">
    <property type="entry name" value="TRANSPOSASE, PUTATIVE-RELATED"/>
    <property type="match status" value="1"/>
</dbReference>
<dbReference type="GO" id="GO:0016787">
    <property type="term" value="F:hydrolase activity"/>
    <property type="evidence" value="ECO:0007669"/>
    <property type="project" value="UniProtKB-KW"/>
</dbReference>
<dbReference type="Proteomes" id="UP000765509">
    <property type="component" value="Unassembled WGS sequence"/>
</dbReference>
<dbReference type="SUPFAM" id="SSF53098">
    <property type="entry name" value="Ribonuclease H-like"/>
    <property type="match status" value="1"/>
</dbReference>
<dbReference type="GO" id="GO:0015074">
    <property type="term" value="P:DNA integration"/>
    <property type="evidence" value="ECO:0007669"/>
    <property type="project" value="UniProtKB-KW"/>
</dbReference>
<evidence type="ECO:0000256" key="11">
    <source>
        <dbReference type="ARBA" id="ARBA00022932"/>
    </source>
</evidence>
<dbReference type="Gene3D" id="3.30.420.10">
    <property type="entry name" value="Ribonuclease H-like superfamily/Ribonuclease H"/>
    <property type="match status" value="1"/>
</dbReference>
<dbReference type="AlphaFoldDB" id="A0A9Q3E2Q5"/>
<keyword evidence="11" id="KW-0239">DNA-directed DNA polymerase</keyword>
<keyword evidence="12" id="KW-0233">DNA recombination</keyword>
<evidence type="ECO:0000256" key="10">
    <source>
        <dbReference type="ARBA" id="ARBA00022918"/>
    </source>
</evidence>
<dbReference type="InterPro" id="IPR039537">
    <property type="entry name" value="Retrotran_Ty1/copia-like"/>
</dbReference>
<dbReference type="GO" id="GO:0005634">
    <property type="term" value="C:nucleus"/>
    <property type="evidence" value="ECO:0007669"/>
    <property type="project" value="UniProtKB-ARBA"/>
</dbReference>
<reference evidence="16" key="1">
    <citation type="submission" date="2021-03" db="EMBL/GenBank/DDBJ databases">
        <title>Draft genome sequence of rust myrtle Austropuccinia psidii MF-1, a brazilian biotype.</title>
        <authorList>
            <person name="Quecine M.C."/>
            <person name="Pachon D.M.R."/>
            <person name="Bonatelli M.L."/>
            <person name="Correr F.H."/>
            <person name="Franceschini L.M."/>
            <person name="Leite T.F."/>
            <person name="Margarido G.R.A."/>
            <person name="Almeida C.A."/>
            <person name="Ferrarezi J.A."/>
            <person name="Labate C.A."/>
        </authorList>
    </citation>
    <scope>NUCLEOTIDE SEQUENCE</scope>
    <source>
        <strain evidence="16">MF-1</strain>
    </source>
</reference>
<proteinExistence type="predicted"/>
<keyword evidence="6" id="KW-0378">Hydrolase</keyword>
<dbReference type="OrthoDB" id="6776856at2759"/>
<keyword evidence="9" id="KW-0229">DNA integration</keyword>
<evidence type="ECO:0000256" key="3">
    <source>
        <dbReference type="ARBA" id="ARBA00022722"/>
    </source>
</evidence>
<evidence type="ECO:0000256" key="1">
    <source>
        <dbReference type="ARBA" id="ARBA00022578"/>
    </source>
</evidence>
<keyword evidence="7" id="KW-0460">Magnesium</keyword>
<evidence type="ECO:0000256" key="14">
    <source>
        <dbReference type="ARBA" id="ARBA00049244"/>
    </source>
</evidence>
<keyword evidence="3" id="KW-0540">Nuclease</keyword>
<evidence type="ECO:0000256" key="5">
    <source>
        <dbReference type="ARBA" id="ARBA00022759"/>
    </source>
</evidence>
<keyword evidence="10" id="KW-0695">RNA-directed DNA polymerase</keyword>
<dbReference type="InterPro" id="IPR036397">
    <property type="entry name" value="RNaseH_sf"/>
</dbReference>
<feature type="domain" description="Integrase catalytic" evidence="15">
    <location>
        <begin position="1"/>
        <end position="107"/>
    </location>
</feature>
<evidence type="ECO:0000256" key="4">
    <source>
        <dbReference type="ARBA" id="ARBA00022723"/>
    </source>
</evidence>
<keyword evidence="5" id="KW-0255">Endonuclease</keyword>
<dbReference type="InterPro" id="IPR001584">
    <property type="entry name" value="Integrase_cat-core"/>
</dbReference>
<keyword evidence="1" id="KW-0815">Transposition</keyword>
<dbReference type="GO" id="GO:0046872">
    <property type="term" value="F:metal ion binding"/>
    <property type="evidence" value="ECO:0007669"/>
    <property type="project" value="UniProtKB-KW"/>
</dbReference>
<dbReference type="GO" id="GO:0003723">
    <property type="term" value="F:RNA binding"/>
    <property type="evidence" value="ECO:0007669"/>
    <property type="project" value="UniProtKB-KW"/>
</dbReference>
<comment type="caution">
    <text evidence="16">The sequence shown here is derived from an EMBL/GenBank/DDBJ whole genome shotgun (WGS) entry which is preliminary data.</text>
</comment>
<dbReference type="PANTHER" id="PTHR42648:SF11">
    <property type="entry name" value="TRANSPOSON TY4-P GAG-POL POLYPROTEIN"/>
    <property type="match status" value="1"/>
</dbReference>
<evidence type="ECO:0000256" key="2">
    <source>
        <dbReference type="ARBA" id="ARBA00022695"/>
    </source>
</evidence>
<keyword evidence="11" id="KW-0808">Transferase</keyword>
<dbReference type="GO" id="GO:0003964">
    <property type="term" value="F:RNA-directed DNA polymerase activity"/>
    <property type="evidence" value="ECO:0007669"/>
    <property type="project" value="UniProtKB-KW"/>
</dbReference>
<sequence length="159" mass="18166">MGNQPDRTLKKIVSDQEGRLLNAEFKNLADLHGLVHIFSLAYIPNHNSFAERENMTIVEKARCLLNGSKLPNIYWAEAVSTATNLFHLIPTPSRQNNSPYTFWTKIPPHIKKLWVFGCVAILIAPKNLQNWKLNQTGQEGILLGYKNDMSAYWVLWSCN</sequence>
<keyword evidence="2" id="KW-0548">Nucleotidyltransferase</keyword>
<dbReference type="InterPro" id="IPR012337">
    <property type="entry name" value="RNaseH-like_sf"/>
</dbReference>
<keyword evidence="4" id="KW-0479">Metal-binding</keyword>
<protein>
    <recommendedName>
        <fullName evidence="15">Integrase catalytic domain-containing protein</fullName>
    </recommendedName>
</protein>
<evidence type="ECO:0000313" key="17">
    <source>
        <dbReference type="Proteomes" id="UP000765509"/>
    </source>
</evidence>
<keyword evidence="8" id="KW-0694">RNA-binding</keyword>
<keyword evidence="17" id="KW-1185">Reference proteome</keyword>
<evidence type="ECO:0000313" key="16">
    <source>
        <dbReference type="EMBL" id="MBW0511550.1"/>
    </source>
</evidence>
<evidence type="ECO:0000259" key="15">
    <source>
        <dbReference type="PROSITE" id="PS50994"/>
    </source>
</evidence>
<evidence type="ECO:0000256" key="12">
    <source>
        <dbReference type="ARBA" id="ARBA00023172"/>
    </source>
</evidence>
<dbReference type="EMBL" id="AVOT02022251">
    <property type="protein sequence ID" value="MBW0511550.1"/>
    <property type="molecule type" value="Genomic_DNA"/>
</dbReference>
<evidence type="ECO:0000256" key="13">
    <source>
        <dbReference type="ARBA" id="ARBA00048173"/>
    </source>
</evidence>
<evidence type="ECO:0000256" key="6">
    <source>
        <dbReference type="ARBA" id="ARBA00022801"/>
    </source>
</evidence>
<organism evidence="16 17">
    <name type="scientific">Austropuccinia psidii MF-1</name>
    <dbReference type="NCBI Taxonomy" id="1389203"/>
    <lineage>
        <taxon>Eukaryota</taxon>
        <taxon>Fungi</taxon>
        <taxon>Dikarya</taxon>
        <taxon>Basidiomycota</taxon>
        <taxon>Pucciniomycotina</taxon>
        <taxon>Pucciniomycetes</taxon>
        <taxon>Pucciniales</taxon>
        <taxon>Sphaerophragmiaceae</taxon>
        <taxon>Austropuccinia</taxon>
    </lineage>
</organism>
<dbReference type="GO" id="GO:0004519">
    <property type="term" value="F:endonuclease activity"/>
    <property type="evidence" value="ECO:0007669"/>
    <property type="project" value="UniProtKB-KW"/>
</dbReference>
<name>A0A9Q3E2Q5_9BASI</name>
<comment type="catalytic activity">
    <reaction evidence="13">
        <text>DNA(n) + a 2'-deoxyribonucleoside 5'-triphosphate = DNA(n+1) + diphosphate</text>
        <dbReference type="Rhea" id="RHEA:22508"/>
        <dbReference type="Rhea" id="RHEA-COMP:17339"/>
        <dbReference type="Rhea" id="RHEA-COMP:17340"/>
        <dbReference type="ChEBI" id="CHEBI:33019"/>
        <dbReference type="ChEBI" id="CHEBI:61560"/>
        <dbReference type="ChEBI" id="CHEBI:173112"/>
        <dbReference type="EC" id="2.7.7.49"/>
    </reaction>
</comment>